<name>A0A1E5D8P8_9VIBR</name>
<protein>
    <recommendedName>
        <fullName evidence="3">DUF1289 domain-containing protein</fullName>
    </recommendedName>
</protein>
<sequence>MKTPCIAACKNSDGICSGCHRTMAEIIGWKEYSDTEREAIMKQITSVSHTHQCPSCGEGAHCDISAGKSTCWCFEVEERNTSKVSDNQSCMCRKCLTALPTI</sequence>
<evidence type="ECO:0008006" key="3">
    <source>
        <dbReference type="Google" id="ProtNLM"/>
    </source>
</evidence>
<keyword evidence="2" id="KW-1185">Reference proteome</keyword>
<gene>
    <name evidence="1" type="ORF">A130_10305</name>
</gene>
<dbReference type="EMBL" id="AJYW02000011">
    <property type="protein sequence ID" value="OEE80109.1"/>
    <property type="molecule type" value="Genomic_DNA"/>
</dbReference>
<dbReference type="RefSeq" id="WP_017053558.1">
    <property type="nucleotide sequence ID" value="NZ_AJYW02000011.1"/>
</dbReference>
<dbReference type="Proteomes" id="UP000094165">
    <property type="component" value="Unassembled WGS sequence"/>
</dbReference>
<evidence type="ECO:0000313" key="1">
    <source>
        <dbReference type="EMBL" id="OEE80109.1"/>
    </source>
</evidence>
<dbReference type="InterPro" id="IPR032720">
    <property type="entry name" value="Cys_rich_CWC"/>
</dbReference>
<dbReference type="Pfam" id="PF06945">
    <property type="entry name" value="DUF1289"/>
    <property type="match status" value="1"/>
</dbReference>
<evidence type="ECO:0000313" key="2">
    <source>
        <dbReference type="Proteomes" id="UP000094165"/>
    </source>
</evidence>
<proteinExistence type="predicted"/>
<comment type="caution">
    <text evidence="1">The sequence shown here is derived from an EMBL/GenBank/DDBJ whole genome shotgun (WGS) entry which is preliminary data.</text>
</comment>
<dbReference type="AlphaFoldDB" id="A0A1E5D8P8"/>
<dbReference type="Pfam" id="PF14375">
    <property type="entry name" value="Cys_rich_CWC"/>
    <property type="match status" value="1"/>
</dbReference>
<accession>A0A1E5D8P8</accession>
<reference evidence="1 2" key="1">
    <citation type="journal article" date="2012" name="Science">
        <title>Ecological populations of bacteria act as socially cohesive units of antibiotic production and resistance.</title>
        <authorList>
            <person name="Cordero O.X."/>
            <person name="Wildschutte H."/>
            <person name="Kirkup B."/>
            <person name="Proehl S."/>
            <person name="Ngo L."/>
            <person name="Hussain F."/>
            <person name="Le Roux F."/>
            <person name="Mincer T."/>
            <person name="Polz M.F."/>
        </authorList>
    </citation>
    <scope>NUCLEOTIDE SEQUENCE [LARGE SCALE GENOMIC DNA]</scope>
    <source>
        <strain evidence="1 2">FF-238</strain>
    </source>
</reference>
<dbReference type="InterPro" id="IPR010710">
    <property type="entry name" value="DUF1289"/>
</dbReference>
<organism evidence="1 2">
    <name type="scientific">Vibrio genomosp. F6 str. FF-238</name>
    <dbReference type="NCBI Taxonomy" id="1191298"/>
    <lineage>
        <taxon>Bacteria</taxon>
        <taxon>Pseudomonadati</taxon>
        <taxon>Pseudomonadota</taxon>
        <taxon>Gammaproteobacteria</taxon>
        <taxon>Vibrionales</taxon>
        <taxon>Vibrionaceae</taxon>
        <taxon>Vibrio</taxon>
    </lineage>
</organism>